<keyword evidence="4" id="KW-1185">Reference proteome</keyword>
<feature type="chain" id="PRO_5008276582" evidence="2">
    <location>
        <begin position="19"/>
        <end position="153"/>
    </location>
</feature>
<evidence type="ECO:0000313" key="4">
    <source>
        <dbReference type="Proteomes" id="UP000078512"/>
    </source>
</evidence>
<feature type="signal peptide" evidence="2">
    <location>
        <begin position="1"/>
        <end position="18"/>
    </location>
</feature>
<evidence type="ECO:0000256" key="2">
    <source>
        <dbReference type="SAM" id="SignalP"/>
    </source>
</evidence>
<evidence type="ECO:0000313" key="3">
    <source>
        <dbReference type="EMBL" id="OAQ31836.1"/>
    </source>
</evidence>
<sequence length="153" mass="16349">MQPQHLFIPFVLLSYAAAAPFLLTPSTQSMNSLGGSFSRGFRSFANRGANMMDDSLMCPEYLAATNGGSGSDDAFFAQSGGRIRQNRLDFKLSCLAQQRGKESGEAVMNMGSKAKDASSEYSNGLENKAYGQQGGGDGYGQQQSSEVGYDQQP</sequence>
<dbReference type="OrthoDB" id="10371042at2759"/>
<organism evidence="3 4">
    <name type="scientific">Linnemannia elongata AG-77</name>
    <dbReference type="NCBI Taxonomy" id="1314771"/>
    <lineage>
        <taxon>Eukaryota</taxon>
        <taxon>Fungi</taxon>
        <taxon>Fungi incertae sedis</taxon>
        <taxon>Mucoromycota</taxon>
        <taxon>Mortierellomycotina</taxon>
        <taxon>Mortierellomycetes</taxon>
        <taxon>Mortierellales</taxon>
        <taxon>Mortierellaceae</taxon>
        <taxon>Linnemannia</taxon>
    </lineage>
</organism>
<name>A0A197K566_9FUNG</name>
<gene>
    <name evidence="3" type="ORF">K457DRAFT_123728</name>
</gene>
<accession>A0A197K566</accession>
<evidence type="ECO:0000256" key="1">
    <source>
        <dbReference type="SAM" id="MobiDB-lite"/>
    </source>
</evidence>
<dbReference type="Proteomes" id="UP000078512">
    <property type="component" value="Unassembled WGS sequence"/>
</dbReference>
<proteinExistence type="predicted"/>
<dbReference type="AlphaFoldDB" id="A0A197K566"/>
<keyword evidence="2" id="KW-0732">Signal</keyword>
<dbReference type="EMBL" id="KV442027">
    <property type="protein sequence ID" value="OAQ31836.1"/>
    <property type="molecule type" value="Genomic_DNA"/>
</dbReference>
<feature type="region of interest" description="Disordered" evidence="1">
    <location>
        <begin position="102"/>
        <end position="153"/>
    </location>
</feature>
<protein>
    <submittedName>
        <fullName evidence="3">Uncharacterized protein</fullName>
    </submittedName>
</protein>
<reference evidence="3 4" key="1">
    <citation type="submission" date="2016-05" db="EMBL/GenBank/DDBJ databases">
        <title>Genome sequencing reveals origins of a unique bacterial endosymbiosis in the earliest lineages of terrestrial Fungi.</title>
        <authorList>
            <consortium name="DOE Joint Genome Institute"/>
            <person name="Uehling J."/>
            <person name="Gryganskyi A."/>
            <person name="Hameed K."/>
            <person name="Tschaplinski T."/>
            <person name="Misztal P."/>
            <person name="Wu S."/>
            <person name="Desiro A."/>
            <person name="Vande Pol N."/>
            <person name="Du Z.-Y."/>
            <person name="Zienkiewicz A."/>
            <person name="Zienkiewicz K."/>
            <person name="Morin E."/>
            <person name="Tisserant E."/>
            <person name="Splivallo R."/>
            <person name="Hainaut M."/>
            <person name="Henrissat B."/>
            <person name="Ohm R."/>
            <person name="Kuo A."/>
            <person name="Yan J."/>
            <person name="Lipzen A."/>
            <person name="Nolan M."/>
            <person name="Labutti K."/>
            <person name="Barry K."/>
            <person name="Goldstein A."/>
            <person name="Labbe J."/>
            <person name="Schadt C."/>
            <person name="Tuskan G."/>
            <person name="Grigoriev I."/>
            <person name="Martin F."/>
            <person name="Vilgalys R."/>
            <person name="Bonito G."/>
        </authorList>
    </citation>
    <scope>NUCLEOTIDE SEQUENCE [LARGE SCALE GENOMIC DNA]</scope>
    <source>
        <strain evidence="3 4">AG-77</strain>
    </source>
</reference>